<dbReference type="PANTHER" id="PTHR23427:SF2">
    <property type="entry name" value="SURFEIT LOCUS PROTEIN 1"/>
    <property type="match status" value="1"/>
</dbReference>
<keyword evidence="2" id="KW-0812">Transmembrane</keyword>
<evidence type="ECO:0000256" key="6">
    <source>
        <dbReference type="SAM" id="MobiDB-lite"/>
    </source>
</evidence>
<dbReference type="CDD" id="cd06662">
    <property type="entry name" value="SURF1"/>
    <property type="match status" value="1"/>
</dbReference>
<keyword evidence="5" id="KW-0999">Mitochondrion inner membrane</keyword>
<name>A0A7R9WRE6_9STRA</name>
<accession>A0A7R9WRE6</accession>
<dbReference type="GO" id="GO:0005743">
    <property type="term" value="C:mitochondrial inner membrane"/>
    <property type="evidence" value="ECO:0007669"/>
    <property type="project" value="UniProtKB-SubCell"/>
</dbReference>
<comment type="similarity">
    <text evidence="5">Belongs to the SURF1 family.</text>
</comment>
<dbReference type="InterPro" id="IPR002994">
    <property type="entry name" value="Surf1/Shy1"/>
</dbReference>
<dbReference type="EMBL" id="HBEF01005472">
    <property type="protein sequence ID" value="CAD8331286.1"/>
    <property type="molecule type" value="Transcribed_RNA"/>
</dbReference>
<dbReference type="Pfam" id="PF02104">
    <property type="entry name" value="SURF1"/>
    <property type="match status" value="1"/>
</dbReference>
<feature type="region of interest" description="Disordered" evidence="6">
    <location>
        <begin position="86"/>
        <end position="116"/>
    </location>
</feature>
<reference evidence="7" key="1">
    <citation type="submission" date="2021-01" db="EMBL/GenBank/DDBJ databases">
        <authorList>
            <person name="Corre E."/>
            <person name="Pelletier E."/>
            <person name="Niang G."/>
            <person name="Scheremetjew M."/>
            <person name="Finn R."/>
            <person name="Kale V."/>
            <person name="Holt S."/>
            <person name="Cochrane G."/>
            <person name="Meng A."/>
            <person name="Brown T."/>
            <person name="Cohen L."/>
        </authorList>
    </citation>
    <scope>NUCLEOTIDE SEQUENCE</scope>
    <source>
        <strain evidence="7">CCMP3328</strain>
    </source>
</reference>
<keyword evidence="5" id="KW-0496">Mitochondrion</keyword>
<protein>
    <recommendedName>
        <fullName evidence="5">SURF1-like protein</fullName>
    </recommendedName>
</protein>
<proteinExistence type="inferred from homology"/>
<evidence type="ECO:0000256" key="5">
    <source>
        <dbReference type="RuleBase" id="RU363076"/>
    </source>
</evidence>
<evidence type="ECO:0000256" key="2">
    <source>
        <dbReference type="ARBA" id="ARBA00022692"/>
    </source>
</evidence>
<keyword evidence="4" id="KW-0472">Membrane</keyword>
<comment type="subcellular location">
    <subcellularLocation>
        <location evidence="1">Membrane</location>
    </subcellularLocation>
    <subcellularLocation>
        <location evidence="5">Mitochondrion inner membrane</location>
        <topology evidence="5">Multi-pass membrane protein</topology>
    </subcellularLocation>
</comment>
<evidence type="ECO:0000256" key="1">
    <source>
        <dbReference type="ARBA" id="ARBA00004370"/>
    </source>
</evidence>
<dbReference type="PROSITE" id="PS50895">
    <property type="entry name" value="SURF1"/>
    <property type="match status" value="1"/>
</dbReference>
<organism evidence="7">
    <name type="scientific">Craspedostauros australis</name>
    <dbReference type="NCBI Taxonomy" id="1486917"/>
    <lineage>
        <taxon>Eukaryota</taxon>
        <taxon>Sar</taxon>
        <taxon>Stramenopiles</taxon>
        <taxon>Ochrophyta</taxon>
        <taxon>Bacillariophyta</taxon>
        <taxon>Bacillariophyceae</taxon>
        <taxon>Bacillariophycidae</taxon>
        <taxon>Naviculales</taxon>
        <taxon>Naviculaceae</taxon>
        <taxon>Craspedostauros</taxon>
    </lineage>
</organism>
<evidence type="ECO:0000256" key="3">
    <source>
        <dbReference type="ARBA" id="ARBA00022989"/>
    </source>
</evidence>
<dbReference type="InterPro" id="IPR045214">
    <property type="entry name" value="Surf1/Surf4"/>
</dbReference>
<dbReference type="PANTHER" id="PTHR23427">
    <property type="entry name" value="SURFEIT LOCUS PROTEIN"/>
    <property type="match status" value="1"/>
</dbReference>
<evidence type="ECO:0000256" key="4">
    <source>
        <dbReference type="ARBA" id="ARBA00023136"/>
    </source>
</evidence>
<dbReference type="AlphaFoldDB" id="A0A7R9WRE6"/>
<evidence type="ECO:0000313" key="7">
    <source>
        <dbReference type="EMBL" id="CAD8331286.1"/>
    </source>
</evidence>
<comment type="function">
    <text evidence="5">Probably involved in the biogenesis of the COX complex.</text>
</comment>
<sequence>MAASSTTTLGNGGKLFFGSLCAGTFGLGCWQMQRLVEKRSLMEERNQELRMDPTTSLNLDDAQHAFQRRILTGTFRHDREVLIGPRGAPAGVQVPRKGLSAKSSKASAGGGAPGPQGFHVLTPFQLNSNGERSMVWVNRGWVPKTMVPNSDYARASAKSKHDLDASNYPQWTRPDGSVEVTTILSKTEKPRVISPEHDYSTRPLRLFWLDALALQALAESEDETVLMVQIKDEEEELQYPMRPPLDAVAEFKTTPEIHAGYAATWFGLSGAGVYMMRKMLTKGRG</sequence>
<keyword evidence="3" id="KW-1133">Transmembrane helix</keyword>
<gene>
    <name evidence="7" type="ORF">CAUS1442_LOCUS3385</name>
</gene>